<reference evidence="7 8" key="1">
    <citation type="submission" date="2021-06" db="EMBL/GenBank/DDBJ databases">
        <title>Actinoplanes lichenicola sp. nov., and Actinoplanes ovalisporus sp. nov., isolated from lichen in Thailand.</title>
        <authorList>
            <person name="Saeng-In P."/>
            <person name="Kanchanasin P."/>
            <person name="Yuki M."/>
            <person name="Kudo T."/>
            <person name="Ohkuma M."/>
            <person name="Phongsopitanun W."/>
            <person name="Tanasupawat S."/>
        </authorList>
    </citation>
    <scope>NUCLEOTIDE SEQUENCE [LARGE SCALE GENOMIC DNA]</scope>
    <source>
        <strain evidence="7 8">NBRC 110975</strain>
    </source>
</reference>
<dbReference type="InterPro" id="IPR051677">
    <property type="entry name" value="AfsR-DnrI-RedD_regulator"/>
</dbReference>
<evidence type="ECO:0000256" key="2">
    <source>
        <dbReference type="ARBA" id="ARBA00023015"/>
    </source>
</evidence>
<dbReference type="InterPro" id="IPR019734">
    <property type="entry name" value="TPR_rpt"/>
</dbReference>
<dbReference type="PANTHER" id="PTHR35807:SF1">
    <property type="entry name" value="TRANSCRIPTIONAL REGULATOR REDD"/>
    <property type="match status" value="1"/>
</dbReference>
<dbReference type="SUPFAM" id="SSF48452">
    <property type="entry name" value="TPR-like"/>
    <property type="match status" value="2"/>
</dbReference>
<dbReference type="EMBL" id="JAHKKG010000004">
    <property type="protein sequence ID" value="MBU2664727.1"/>
    <property type="molecule type" value="Genomic_DNA"/>
</dbReference>
<dbReference type="InterPro" id="IPR027417">
    <property type="entry name" value="P-loop_NTPase"/>
</dbReference>
<dbReference type="Gene3D" id="1.25.40.10">
    <property type="entry name" value="Tetratricopeptide repeat domain"/>
    <property type="match status" value="2"/>
</dbReference>
<dbReference type="Gene3D" id="3.40.50.300">
    <property type="entry name" value="P-loop containing nucleotide triphosphate hydrolases"/>
    <property type="match status" value="1"/>
</dbReference>
<dbReference type="CDD" id="cd15831">
    <property type="entry name" value="BTAD"/>
    <property type="match status" value="1"/>
</dbReference>
<proteinExistence type="inferred from homology"/>
<dbReference type="InterPro" id="IPR001867">
    <property type="entry name" value="OmpR/PhoB-type_DNA-bd"/>
</dbReference>
<dbReference type="PANTHER" id="PTHR35807">
    <property type="entry name" value="TRANSCRIPTIONAL REGULATOR REDD-RELATED"/>
    <property type="match status" value="1"/>
</dbReference>
<dbReference type="PRINTS" id="PR00364">
    <property type="entry name" value="DISEASERSIST"/>
</dbReference>
<evidence type="ECO:0000256" key="1">
    <source>
        <dbReference type="ARBA" id="ARBA00005820"/>
    </source>
</evidence>
<dbReference type="PROSITE" id="PS51755">
    <property type="entry name" value="OMPR_PHOB"/>
    <property type="match status" value="1"/>
</dbReference>
<evidence type="ECO:0000259" key="6">
    <source>
        <dbReference type="PROSITE" id="PS51755"/>
    </source>
</evidence>
<keyword evidence="2" id="KW-0805">Transcription regulation</keyword>
<comment type="similarity">
    <text evidence="1">Belongs to the AfsR/DnrI/RedD regulatory family.</text>
</comment>
<protein>
    <submittedName>
        <fullName evidence="7">Tetratricopeptide repeat protein</fullName>
    </submittedName>
</protein>
<dbReference type="Gene3D" id="1.10.10.10">
    <property type="entry name" value="Winged helix-like DNA-binding domain superfamily/Winged helix DNA-binding domain"/>
    <property type="match status" value="1"/>
</dbReference>
<dbReference type="Pfam" id="PF03704">
    <property type="entry name" value="BTAD"/>
    <property type="match status" value="1"/>
</dbReference>
<dbReference type="InterPro" id="IPR036388">
    <property type="entry name" value="WH-like_DNA-bd_sf"/>
</dbReference>
<keyword evidence="4" id="KW-0804">Transcription</keyword>
<gene>
    <name evidence="7" type="ORF">KOI35_14585</name>
</gene>
<dbReference type="RefSeq" id="WP_215787591.1">
    <property type="nucleotide sequence ID" value="NZ_JAHKKG010000004.1"/>
</dbReference>
<evidence type="ECO:0000313" key="7">
    <source>
        <dbReference type="EMBL" id="MBU2664727.1"/>
    </source>
</evidence>
<dbReference type="InterPro" id="IPR016032">
    <property type="entry name" value="Sig_transdc_resp-reg_C-effctor"/>
</dbReference>
<comment type="caution">
    <text evidence="7">The sequence shown here is derived from an EMBL/GenBank/DDBJ whole genome shotgun (WGS) entry which is preliminary data.</text>
</comment>
<dbReference type="InterPro" id="IPR003593">
    <property type="entry name" value="AAA+_ATPase"/>
</dbReference>
<evidence type="ECO:0000256" key="4">
    <source>
        <dbReference type="ARBA" id="ARBA00023163"/>
    </source>
</evidence>
<dbReference type="InterPro" id="IPR011990">
    <property type="entry name" value="TPR-like_helical_dom_sf"/>
</dbReference>
<feature type="domain" description="OmpR/PhoB-type" evidence="6">
    <location>
        <begin position="1"/>
        <end position="100"/>
    </location>
</feature>
<sequence>MVRISEGQGVLEFTLLGAVEIRRDGQRVEAGHPRQRAVLAFLLAEAGQPAPADVLIDRVWGPSPPPSARATLHSHIARLRRLLQPEAALTFASGCYVLAVEPDQVDVHRFGRLVARAAEPGADRLGLLRAAMALWRGEPLAGLTGDWAGQTRESWSRQYADAAVAWSAAERRAGQPAVAIPLLTDLAAADPLHEALALELMEALAAAGRTAEALAQYETIRRHLESELGVDPGPALREKHGVLLRGSRPAQLPAAPATFVGREPELAALEQGQGEVPVIAVVGPAGVGKTALVLRWAWSARARFPDGQLHIDLRGFGDGEPIGPADALDRMLRALGVPPEQIAPDPDERSAQLRSELADRRVLMILDNAGSARQVRPLLPGHPGSLAVVTSRSRLDGLVAEGVRRLPLAALSAPESAALLRRIAARDACANDRLTGRLVDLCEGLPLAVSVVAARLDGPQRLPAIVRELEDEGNRLAVLDVDEDDVSVRRALGFSVRSLDEAARRLFGLLAVHPGQTPGLDACAALLGRDADGTRPVLDRLAAVHLLQLPAPSRYRMHDLVRLAAREHASSSDEDEGNAALRRVLSWYRDVANTADRVLRPAERPNFASPSPLSFESADDAMAWLDAEADNLTAAVVTGCRAVPEIGWQIAAALYGWLVRRRHLERWIDLYRAAADAAARAGDPGGEAMIHGRLAMPFSHLGRTGEAAASCRRAYELRRDGGDRLGAATALLNLGAVHNSAGNGAEAIRWLDEAATLSAELTGAGHLRALIASNLGEAYLLDLRFAPAVGHLTEALALAREHCGPRDVAEILRRLAEAGNADGRAAEAAGHAAEGAEMARTAGDVLLEAEATVELGRACYDLGRRDEGERHLRQALSVLEPMDARRAAAVRELLVLIGAVPSTPG</sequence>
<dbReference type="InterPro" id="IPR005158">
    <property type="entry name" value="BTAD"/>
</dbReference>
<feature type="DNA-binding region" description="OmpR/PhoB-type" evidence="5">
    <location>
        <begin position="1"/>
        <end position="100"/>
    </location>
</feature>
<dbReference type="SMART" id="SM00028">
    <property type="entry name" value="TPR"/>
    <property type="match status" value="4"/>
</dbReference>
<dbReference type="Pfam" id="PF00486">
    <property type="entry name" value="Trans_reg_C"/>
    <property type="match status" value="1"/>
</dbReference>
<dbReference type="Proteomes" id="UP001519654">
    <property type="component" value="Unassembled WGS sequence"/>
</dbReference>
<dbReference type="SMART" id="SM00382">
    <property type="entry name" value="AAA"/>
    <property type="match status" value="1"/>
</dbReference>
<dbReference type="SUPFAM" id="SSF52540">
    <property type="entry name" value="P-loop containing nucleoside triphosphate hydrolases"/>
    <property type="match status" value="1"/>
</dbReference>
<keyword evidence="3 5" id="KW-0238">DNA-binding</keyword>
<evidence type="ECO:0000256" key="5">
    <source>
        <dbReference type="PROSITE-ProRule" id="PRU01091"/>
    </source>
</evidence>
<dbReference type="SMART" id="SM00862">
    <property type="entry name" value="Trans_reg_C"/>
    <property type="match status" value="1"/>
</dbReference>
<keyword evidence="8" id="KW-1185">Reference proteome</keyword>
<dbReference type="SMART" id="SM01043">
    <property type="entry name" value="BTAD"/>
    <property type="match status" value="1"/>
</dbReference>
<dbReference type="Pfam" id="PF13424">
    <property type="entry name" value="TPR_12"/>
    <property type="match status" value="1"/>
</dbReference>
<evidence type="ECO:0000313" key="8">
    <source>
        <dbReference type="Proteomes" id="UP001519654"/>
    </source>
</evidence>
<organism evidence="7 8">
    <name type="scientific">Paractinoplanes bogorensis</name>
    <dbReference type="NCBI Taxonomy" id="1610840"/>
    <lineage>
        <taxon>Bacteria</taxon>
        <taxon>Bacillati</taxon>
        <taxon>Actinomycetota</taxon>
        <taxon>Actinomycetes</taxon>
        <taxon>Micromonosporales</taxon>
        <taxon>Micromonosporaceae</taxon>
        <taxon>Paractinoplanes</taxon>
    </lineage>
</organism>
<accession>A0ABS5YMQ4</accession>
<name>A0ABS5YMQ4_9ACTN</name>
<dbReference type="SUPFAM" id="SSF46894">
    <property type="entry name" value="C-terminal effector domain of the bipartite response regulators"/>
    <property type="match status" value="1"/>
</dbReference>
<evidence type="ECO:0000256" key="3">
    <source>
        <dbReference type="ARBA" id="ARBA00023125"/>
    </source>
</evidence>